<comment type="similarity">
    <text evidence="2">Belongs to the EBP2 family.</text>
</comment>
<evidence type="ECO:0000313" key="10">
    <source>
        <dbReference type="Proteomes" id="UP000480548"/>
    </source>
</evidence>
<feature type="region of interest" description="Disordered" evidence="6">
    <location>
        <begin position="1"/>
        <end position="161"/>
    </location>
</feature>
<dbReference type="Pfam" id="PF05890">
    <property type="entry name" value="Ebp2"/>
    <property type="match status" value="1"/>
</dbReference>
<feature type="compositionally biased region" description="Basic and acidic residues" evidence="6">
    <location>
        <begin position="336"/>
        <end position="353"/>
    </location>
</feature>
<evidence type="ECO:0000256" key="6">
    <source>
        <dbReference type="SAM" id="MobiDB-lite"/>
    </source>
</evidence>
<keyword evidence="4" id="KW-0175">Coiled coil</keyword>
<evidence type="ECO:0000256" key="4">
    <source>
        <dbReference type="ARBA" id="ARBA00023054"/>
    </source>
</evidence>
<comment type="subcellular location">
    <subcellularLocation>
        <location evidence="1">Nucleus</location>
        <location evidence="1">Nucleolus</location>
    </subcellularLocation>
</comment>
<feature type="compositionally biased region" description="Acidic residues" evidence="6">
    <location>
        <begin position="130"/>
        <end position="161"/>
    </location>
</feature>
<dbReference type="GO" id="GO:0030687">
    <property type="term" value="C:preribosome, large subunit precursor"/>
    <property type="evidence" value="ECO:0007669"/>
    <property type="project" value="TreeGrafter"/>
</dbReference>
<keyword evidence="5" id="KW-0539">Nucleus</keyword>
<dbReference type="GO" id="GO:0005730">
    <property type="term" value="C:nucleolus"/>
    <property type="evidence" value="ECO:0007669"/>
    <property type="project" value="UniProtKB-SubCell"/>
</dbReference>
<feature type="compositionally biased region" description="Basic and acidic residues" evidence="6">
    <location>
        <begin position="13"/>
        <end position="29"/>
    </location>
</feature>
<name>A0A7C8J7A5_ORBOL</name>
<comment type="caution">
    <text evidence="7">The sequence shown here is derived from an EMBL/GenBank/DDBJ whole genome shotgun (WGS) entry which is preliminary data.</text>
</comment>
<dbReference type="PANTHER" id="PTHR13028">
    <property type="entry name" value="RRNA PROCESSING PROTEIN EBNA1-BINDING PROTEIN-RELATED"/>
    <property type="match status" value="1"/>
</dbReference>
<evidence type="ECO:0000256" key="2">
    <source>
        <dbReference type="ARBA" id="ARBA00007336"/>
    </source>
</evidence>
<organism evidence="7 9">
    <name type="scientific">Orbilia oligospora</name>
    <name type="common">Nematode-trapping fungus</name>
    <name type="synonym">Arthrobotrys oligospora</name>
    <dbReference type="NCBI Taxonomy" id="2813651"/>
    <lineage>
        <taxon>Eukaryota</taxon>
        <taxon>Fungi</taxon>
        <taxon>Dikarya</taxon>
        <taxon>Ascomycota</taxon>
        <taxon>Pezizomycotina</taxon>
        <taxon>Orbiliomycetes</taxon>
        <taxon>Orbiliales</taxon>
        <taxon>Orbiliaceae</taxon>
        <taxon>Orbilia</taxon>
    </lineage>
</organism>
<proteinExistence type="inferred from homology"/>
<feature type="compositionally biased region" description="Acidic residues" evidence="6">
    <location>
        <begin position="84"/>
        <end position="106"/>
    </location>
</feature>
<evidence type="ECO:0000256" key="5">
    <source>
        <dbReference type="ARBA" id="ARBA00023242"/>
    </source>
</evidence>
<accession>A0A7C8J7A5</accession>
<feature type="compositionally biased region" description="Acidic residues" evidence="6">
    <location>
        <begin position="57"/>
        <end position="74"/>
    </location>
</feature>
<dbReference type="InterPro" id="IPR008610">
    <property type="entry name" value="Ebp2"/>
</dbReference>
<feature type="region of interest" description="Disordered" evidence="6">
    <location>
        <begin position="322"/>
        <end position="418"/>
    </location>
</feature>
<reference evidence="9 10" key="1">
    <citation type="submission" date="2019-06" db="EMBL/GenBank/DDBJ databases">
        <authorList>
            <person name="Palmer J.M."/>
        </authorList>
    </citation>
    <scope>NUCLEOTIDE SEQUENCE [LARGE SCALE GENOMIC DNA]</scope>
    <source>
        <strain evidence="7 9">TWF102</strain>
        <strain evidence="8 10">TWF703</strain>
    </source>
</reference>
<sequence>MAKAKLRQILAADKGKVPYLEKQKKLQKEARKRKRLQEDKEGSGSDDDDEKEKMEVDGEWESESDEEDSEDDERVIDMSKLEDSDSESEDEDEDEDDDEEEEEEEEEKTKKSRNGILKASKATTAAADKDENDEEDEEDEEEDEEDIPLSEISEEDHDPEADIIPRQKLTIDNHSALSASHASIALPIKKSTPFSTHHTITTSTPVEIKDVHDDLTRELAFYTQALNAAKQGRALLLAEGAPFTRPTDYFAEMVKSEEHMGKIKEKIKEQAAMKQASADAKRQRDLKKFGKQVQVARLQERQKEKREMLDKINVLKRKRAGADLGDENEGDPFDIAIEKASKVNGREGRDRRGPNAKRQKKNEKFGYGGKKKFSKSGDAVSSGDLTGFNSKGMKKNSFGSGKKVKAPRPGKSKRQARR</sequence>
<dbReference type="EMBL" id="WIQW01000046">
    <property type="protein sequence ID" value="KAF3093941.1"/>
    <property type="molecule type" value="Genomic_DNA"/>
</dbReference>
<evidence type="ECO:0000313" key="9">
    <source>
        <dbReference type="Proteomes" id="UP000475325"/>
    </source>
</evidence>
<evidence type="ECO:0000313" key="7">
    <source>
        <dbReference type="EMBL" id="KAF3093941.1"/>
    </source>
</evidence>
<evidence type="ECO:0000256" key="1">
    <source>
        <dbReference type="ARBA" id="ARBA00004604"/>
    </source>
</evidence>
<keyword evidence="3" id="KW-0690">Ribosome biogenesis</keyword>
<evidence type="ECO:0000256" key="3">
    <source>
        <dbReference type="ARBA" id="ARBA00022517"/>
    </source>
</evidence>
<evidence type="ECO:0000313" key="8">
    <source>
        <dbReference type="EMBL" id="KAF3134155.1"/>
    </source>
</evidence>
<dbReference type="AlphaFoldDB" id="A0A7C8J7A5"/>
<protein>
    <submittedName>
        <fullName evidence="7">rRNA-processing protein and EBNA1-binding protein ebp2</fullName>
    </submittedName>
</protein>
<dbReference type="PANTHER" id="PTHR13028:SF0">
    <property type="entry name" value="RRNA-PROCESSING PROTEIN EBP2-RELATED"/>
    <property type="match status" value="1"/>
</dbReference>
<gene>
    <name evidence="7" type="primary">EBP2</name>
    <name evidence="7" type="ORF">TWF102_007766</name>
    <name evidence="8" type="ORF">TWF703_006488</name>
</gene>
<feature type="compositionally biased region" description="Basic residues" evidence="6">
    <location>
        <begin position="402"/>
        <end position="418"/>
    </location>
</feature>
<dbReference type="GO" id="GO:0042273">
    <property type="term" value="P:ribosomal large subunit biogenesis"/>
    <property type="evidence" value="ECO:0007669"/>
    <property type="project" value="TreeGrafter"/>
</dbReference>
<dbReference type="GO" id="GO:0006364">
    <property type="term" value="P:rRNA processing"/>
    <property type="evidence" value="ECO:0007669"/>
    <property type="project" value="TreeGrafter"/>
</dbReference>
<dbReference type="Proteomes" id="UP000475325">
    <property type="component" value="Unassembled WGS sequence"/>
</dbReference>
<dbReference type="EMBL" id="WIQZ01000037">
    <property type="protein sequence ID" value="KAF3134155.1"/>
    <property type="molecule type" value="Genomic_DNA"/>
</dbReference>
<dbReference type="GO" id="GO:0034399">
    <property type="term" value="C:nuclear periphery"/>
    <property type="evidence" value="ECO:0007669"/>
    <property type="project" value="TreeGrafter"/>
</dbReference>
<dbReference type="Proteomes" id="UP000480548">
    <property type="component" value="Unassembled WGS sequence"/>
</dbReference>